<keyword evidence="8" id="KW-1185">Reference proteome</keyword>
<protein>
    <submittedName>
        <fullName evidence="7">Pyruvate dehydrogenase X component</fullName>
    </submittedName>
</protein>
<dbReference type="Gene3D" id="2.40.50.100">
    <property type="match status" value="1"/>
</dbReference>
<dbReference type="Gene3D" id="4.10.320.10">
    <property type="entry name" value="E3-binding domain"/>
    <property type="match status" value="1"/>
</dbReference>
<dbReference type="InterPro" id="IPR036625">
    <property type="entry name" value="E3-bd_dom_sf"/>
</dbReference>
<dbReference type="PANTHER" id="PTHR23151">
    <property type="entry name" value="DIHYDROLIPOAMIDE ACETYL/SUCCINYL-TRANSFERASE-RELATED"/>
    <property type="match status" value="1"/>
</dbReference>
<dbReference type="InterPro" id="IPR004167">
    <property type="entry name" value="PSBD"/>
</dbReference>
<feature type="compositionally biased region" description="Low complexity" evidence="4">
    <location>
        <begin position="124"/>
        <end position="133"/>
    </location>
</feature>
<feature type="compositionally biased region" description="Low complexity" evidence="4">
    <location>
        <begin position="144"/>
        <end position="156"/>
    </location>
</feature>
<evidence type="ECO:0000256" key="4">
    <source>
        <dbReference type="SAM" id="MobiDB-lite"/>
    </source>
</evidence>
<dbReference type="OrthoDB" id="537444at2759"/>
<dbReference type="Pfam" id="PF00364">
    <property type="entry name" value="Biotin_lipoyl"/>
    <property type="match status" value="1"/>
</dbReference>
<feature type="domain" description="Lipoyl-binding" evidence="5">
    <location>
        <begin position="29"/>
        <end position="105"/>
    </location>
</feature>
<dbReference type="PROSITE" id="PS51826">
    <property type="entry name" value="PSBD"/>
    <property type="match status" value="1"/>
</dbReference>
<evidence type="ECO:0000256" key="2">
    <source>
        <dbReference type="ARBA" id="ARBA00022823"/>
    </source>
</evidence>
<dbReference type="GO" id="GO:0004742">
    <property type="term" value="F:dihydrolipoyllysine-residue acetyltransferase activity"/>
    <property type="evidence" value="ECO:0007669"/>
    <property type="project" value="TreeGrafter"/>
</dbReference>
<sequence>MASALALRAARLSSVSARHIHSTARRHVITHFQMPAMSPTMTEGGVSSWKKQDGEHFSAGEVLLEIETDKATIDVEAQEDGVMGKILVPDGTKNVPVGKLIALLAEEGDDIHNLEIPKEEPTKASSQPAEQPAAPSPPPPSEPPAASQSSSSSAPQHHGPLPSHSRPLFPSVHRLIIENNIQDLGAIKGTGVRGMITKGDVLAYLGKASGPNGTFKPGLTPIQEATQNLQKKVVEEVNPLDGDAIRRLIVNSMLQQSNKARNPVSNYKNADFDSIIADYLPASAKPTTPKAVAASEPSKVKKDFLDGLY</sequence>
<dbReference type="GO" id="GO:0045254">
    <property type="term" value="C:pyruvate dehydrogenase complex"/>
    <property type="evidence" value="ECO:0007669"/>
    <property type="project" value="InterPro"/>
</dbReference>
<dbReference type="InterPro" id="IPR000089">
    <property type="entry name" value="Biotin_lipoyl"/>
</dbReference>
<keyword evidence="2" id="KW-0450">Lipoyl</keyword>
<dbReference type="PROSITE" id="PS00189">
    <property type="entry name" value="LIPOYL"/>
    <property type="match status" value="1"/>
</dbReference>
<dbReference type="InterPro" id="IPR011053">
    <property type="entry name" value="Single_hybrid_motif"/>
</dbReference>
<gene>
    <name evidence="7" type="ORF">FA15DRAFT_679069</name>
</gene>
<evidence type="ECO:0000313" key="7">
    <source>
        <dbReference type="EMBL" id="TFK27430.1"/>
    </source>
</evidence>
<keyword evidence="3" id="KW-0809">Transit peptide</keyword>
<dbReference type="SUPFAM" id="SSF51230">
    <property type="entry name" value="Single hybrid motif"/>
    <property type="match status" value="1"/>
</dbReference>
<dbReference type="FunFam" id="2.40.50.100:FF:000010">
    <property type="entry name" value="Acetyltransferase component of pyruvate dehydrogenase complex"/>
    <property type="match status" value="1"/>
</dbReference>
<evidence type="ECO:0000259" key="6">
    <source>
        <dbReference type="PROSITE" id="PS51826"/>
    </source>
</evidence>
<dbReference type="SUPFAM" id="SSF47005">
    <property type="entry name" value="Peripheral subunit-binding domain of 2-oxo acid dehydrogenase complex"/>
    <property type="match status" value="1"/>
</dbReference>
<dbReference type="InterPro" id="IPR003016">
    <property type="entry name" value="2-oxoA_DH_lipoyl-BS"/>
</dbReference>
<dbReference type="CDD" id="cd06849">
    <property type="entry name" value="lipoyl_domain"/>
    <property type="match status" value="1"/>
</dbReference>
<dbReference type="PROSITE" id="PS50968">
    <property type="entry name" value="BIOTINYL_LIPOYL"/>
    <property type="match status" value="1"/>
</dbReference>
<evidence type="ECO:0000256" key="1">
    <source>
        <dbReference type="ARBA" id="ARBA00007317"/>
    </source>
</evidence>
<keyword evidence="7" id="KW-0670">Pyruvate</keyword>
<feature type="compositionally biased region" description="Pro residues" evidence="4">
    <location>
        <begin position="134"/>
        <end position="143"/>
    </location>
</feature>
<evidence type="ECO:0000259" key="5">
    <source>
        <dbReference type="PROSITE" id="PS50968"/>
    </source>
</evidence>
<dbReference type="PANTHER" id="PTHR23151:SF82">
    <property type="entry name" value="PYRUVATE DEHYDROGENASE COMPLEX PROTEIN X COMPONENT, MITOCHONDRIAL"/>
    <property type="match status" value="1"/>
</dbReference>
<name>A0A5C3L3U8_COPMA</name>
<evidence type="ECO:0000256" key="3">
    <source>
        <dbReference type="ARBA" id="ARBA00022946"/>
    </source>
</evidence>
<reference evidence="7 8" key="1">
    <citation type="journal article" date="2019" name="Nat. Ecol. Evol.">
        <title>Megaphylogeny resolves global patterns of mushroom evolution.</title>
        <authorList>
            <person name="Varga T."/>
            <person name="Krizsan K."/>
            <person name="Foldi C."/>
            <person name="Dima B."/>
            <person name="Sanchez-Garcia M."/>
            <person name="Sanchez-Ramirez S."/>
            <person name="Szollosi G.J."/>
            <person name="Szarkandi J.G."/>
            <person name="Papp V."/>
            <person name="Albert L."/>
            <person name="Andreopoulos W."/>
            <person name="Angelini C."/>
            <person name="Antonin V."/>
            <person name="Barry K.W."/>
            <person name="Bougher N.L."/>
            <person name="Buchanan P."/>
            <person name="Buyck B."/>
            <person name="Bense V."/>
            <person name="Catcheside P."/>
            <person name="Chovatia M."/>
            <person name="Cooper J."/>
            <person name="Damon W."/>
            <person name="Desjardin D."/>
            <person name="Finy P."/>
            <person name="Geml J."/>
            <person name="Haridas S."/>
            <person name="Hughes K."/>
            <person name="Justo A."/>
            <person name="Karasinski D."/>
            <person name="Kautmanova I."/>
            <person name="Kiss B."/>
            <person name="Kocsube S."/>
            <person name="Kotiranta H."/>
            <person name="LaButti K.M."/>
            <person name="Lechner B.E."/>
            <person name="Liimatainen K."/>
            <person name="Lipzen A."/>
            <person name="Lukacs Z."/>
            <person name="Mihaltcheva S."/>
            <person name="Morgado L.N."/>
            <person name="Niskanen T."/>
            <person name="Noordeloos M.E."/>
            <person name="Ohm R.A."/>
            <person name="Ortiz-Santana B."/>
            <person name="Ovrebo C."/>
            <person name="Racz N."/>
            <person name="Riley R."/>
            <person name="Savchenko A."/>
            <person name="Shiryaev A."/>
            <person name="Soop K."/>
            <person name="Spirin V."/>
            <person name="Szebenyi C."/>
            <person name="Tomsovsky M."/>
            <person name="Tulloss R.E."/>
            <person name="Uehling J."/>
            <person name="Grigoriev I.V."/>
            <person name="Vagvolgyi C."/>
            <person name="Papp T."/>
            <person name="Martin F.M."/>
            <person name="Miettinen O."/>
            <person name="Hibbett D.S."/>
            <person name="Nagy L.G."/>
        </authorList>
    </citation>
    <scope>NUCLEOTIDE SEQUENCE [LARGE SCALE GENOMIC DNA]</scope>
    <source>
        <strain evidence="7 8">CBS 121175</strain>
    </source>
</reference>
<evidence type="ECO:0000313" key="8">
    <source>
        <dbReference type="Proteomes" id="UP000307440"/>
    </source>
</evidence>
<comment type="similarity">
    <text evidence="1">Belongs to the 2-oxoacid dehydrogenase family.</text>
</comment>
<accession>A0A5C3L3U8</accession>
<proteinExistence type="inferred from homology"/>
<dbReference type="Proteomes" id="UP000307440">
    <property type="component" value="Unassembled WGS sequence"/>
</dbReference>
<dbReference type="AlphaFoldDB" id="A0A5C3L3U8"/>
<feature type="region of interest" description="Disordered" evidence="4">
    <location>
        <begin position="120"/>
        <end position="167"/>
    </location>
</feature>
<dbReference type="Pfam" id="PF02817">
    <property type="entry name" value="E3_binding"/>
    <property type="match status" value="1"/>
</dbReference>
<feature type="domain" description="Peripheral subunit-binding (PSBD)" evidence="6">
    <location>
        <begin position="167"/>
        <end position="205"/>
    </location>
</feature>
<dbReference type="STRING" id="230819.A0A5C3L3U8"/>
<dbReference type="GO" id="GO:0006086">
    <property type="term" value="P:pyruvate decarboxylation to acetyl-CoA"/>
    <property type="evidence" value="ECO:0007669"/>
    <property type="project" value="InterPro"/>
</dbReference>
<dbReference type="EMBL" id="ML210165">
    <property type="protein sequence ID" value="TFK27430.1"/>
    <property type="molecule type" value="Genomic_DNA"/>
</dbReference>
<dbReference type="InterPro" id="IPR045257">
    <property type="entry name" value="E2/Pdx1"/>
</dbReference>
<organism evidence="7 8">
    <name type="scientific">Coprinopsis marcescibilis</name>
    <name type="common">Agaric fungus</name>
    <name type="synonym">Psathyrella marcescibilis</name>
    <dbReference type="NCBI Taxonomy" id="230819"/>
    <lineage>
        <taxon>Eukaryota</taxon>
        <taxon>Fungi</taxon>
        <taxon>Dikarya</taxon>
        <taxon>Basidiomycota</taxon>
        <taxon>Agaricomycotina</taxon>
        <taxon>Agaricomycetes</taxon>
        <taxon>Agaricomycetidae</taxon>
        <taxon>Agaricales</taxon>
        <taxon>Agaricineae</taxon>
        <taxon>Psathyrellaceae</taxon>
        <taxon>Coprinopsis</taxon>
    </lineage>
</organism>